<dbReference type="InterPro" id="IPR011989">
    <property type="entry name" value="ARM-like"/>
</dbReference>
<dbReference type="Pfam" id="PF13646">
    <property type="entry name" value="HEAT_2"/>
    <property type="match status" value="1"/>
</dbReference>
<dbReference type="Proteomes" id="UP001589830">
    <property type="component" value="Unassembled WGS sequence"/>
</dbReference>
<organism evidence="1 2">
    <name type="scientific">Thermus composti</name>
    <dbReference type="NCBI Taxonomy" id="532059"/>
    <lineage>
        <taxon>Bacteria</taxon>
        <taxon>Thermotogati</taxon>
        <taxon>Deinococcota</taxon>
        <taxon>Deinococci</taxon>
        <taxon>Thermales</taxon>
        <taxon>Thermaceae</taxon>
        <taxon>Thermus</taxon>
    </lineage>
</organism>
<sequence>MHRIEGQWVSASFEQTFLSGFRPALEASLARELARIAREDPSAAVRRRAIEALKLAQPGPWREGVEGTLREALGDPDPEVRRAVAEHFAAVPAREVATTAGRWGFASVRWLVEELWEEPETLRRVAGYFRQQEFRGQLGALTGNPGSPYLPTPSVEDLPWVAATLARIEPGARDPRLAPLVELLNL</sequence>
<comment type="caution">
    <text evidence="1">The sequence shown here is derived from an EMBL/GenBank/DDBJ whole genome shotgun (WGS) entry which is preliminary data.</text>
</comment>
<reference evidence="1 2" key="1">
    <citation type="submission" date="2024-09" db="EMBL/GenBank/DDBJ databases">
        <authorList>
            <person name="Sun Q."/>
            <person name="Mori K."/>
        </authorList>
    </citation>
    <scope>NUCLEOTIDE SEQUENCE [LARGE SCALE GENOMIC DNA]</scope>
    <source>
        <strain evidence="1 2">NCAIM B.02340</strain>
    </source>
</reference>
<gene>
    <name evidence="1" type="ORF">ACFFFP_04290</name>
</gene>
<dbReference type="RefSeq" id="WP_229906128.1">
    <property type="nucleotide sequence ID" value="NZ_BMPJ01000017.1"/>
</dbReference>
<evidence type="ECO:0000313" key="2">
    <source>
        <dbReference type="Proteomes" id="UP001589830"/>
    </source>
</evidence>
<name>A0ABV6PZV4_9DEIN</name>
<protein>
    <submittedName>
        <fullName evidence="1">HEAT repeat domain-containing protein</fullName>
    </submittedName>
</protein>
<dbReference type="InterPro" id="IPR016024">
    <property type="entry name" value="ARM-type_fold"/>
</dbReference>
<evidence type="ECO:0000313" key="1">
    <source>
        <dbReference type="EMBL" id="MFC0595385.1"/>
    </source>
</evidence>
<keyword evidence="2" id="KW-1185">Reference proteome</keyword>
<dbReference type="EMBL" id="JBHLTW010000015">
    <property type="protein sequence ID" value="MFC0595385.1"/>
    <property type="molecule type" value="Genomic_DNA"/>
</dbReference>
<accession>A0ABV6PZV4</accession>
<dbReference type="SUPFAM" id="SSF48371">
    <property type="entry name" value="ARM repeat"/>
    <property type="match status" value="1"/>
</dbReference>
<proteinExistence type="predicted"/>
<dbReference type="Gene3D" id="1.25.10.10">
    <property type="entry name" value="Leucine-rich Repeat Variant"/>
    <property type="match status" value="1"/>
</dbReference>